<evidence type="ECO:0000256" key="4">
    <source>
        <dbReference type="ARBA" id="ARBA00022679"/>
    </source>
</evidence>
<reference evidence="13 14" key="1">
    <citation type="submission" date="2018-06" db="EMBL/GenBank/DDBJ databases">
        <title>Genomic Encyclopedia of Type Strains, Phase IV (KMG-IV): sequencing the most valuable type-strain genomes for metagenomic binning, comparative biology and taxonomic classification.</title>
        <authorList>
            <person name="Goeker M."/>
        </authorList>
    </citation>
    <scope>NUCLEOTIDE SEQUENCE [LARGE SCALE GENOMIC DNA]</scope>
    <source>
        <strain evidence="13 14">DSM 25532</strain>
    </source>
</reference>
<dbReference type="GO" id="GO:0016740">
    <property type="term" value="F:transferase activity"/>
    <property type="evidence" value="ECO:0007669"/>
    <property type="project" value="UniProtKB-UniRule"/>
</dbReference>
<evidence type="ECO:0000256" key="1">
    <source>
        <dbReference type="ARBA" id="ARBA00011955"/>
    </source>
</evidence>
<comment type="similarity">
    <text evidence="10">Belongs to the ApbE family.</text>
</comment>
<evidence type="ECO:0000256" key="5">
    <source>
        <dbReference type="ARBA" id="ARBA00022723"/>
    </source>
</evidence>
<dbReference type="OrthoDB" id="9778595at2"/>
<evidence type="ECO:0000256" key="2">
    <source>
        <dbReference type="ARBA" id="ARBA00016337"/>
    </source>
</evidence>
<evidence type="ECO:0000256" key="12">
    <source>
        <dbReference type="SAM" id="Phobius"/>
    </source>
</evidence>
<protein>
    <recommendedName>
        <fullName evidence="2 10">FAD:protein FMN transferase</fullName>
        <ecNumber evidence="1 10">2.7.1.180</ecNumber>
    </recommendedName>
    <alternativeName>
        <fullName evidence="8 10">Flavin transferase</fullName>
    </alternativeName>
</protein>
<dbReference type="Pfam" id="PF02424">
    <property type="entry name" value="ApbE"/>
    <property type="match status" value="1"/>
</dbReference>
<dbReference type="Gene3D" id="3.10.520.10">
    <property type="entry name" value="ApbE-like domains"/>
    <property type="match status" value="1"/>
</dbReference>
<feature type="binding site" evidence="11">
    <location>
        <position position="297"/>
    </location>
    <ligand>
        <name>Mg(2+)</name>
        <dbReference type="ChEBI" id="CHEBI:18420"/>
    </ligand>
</feature>
<organism evidence="13 14">
    <name type="scientific">Roseimicrobium gellanilyticum</name>
    <dbReference type="NCBI Taxonomy" id="748857"/>
    <lineage>
        <taxon>Bacteria</taxon>
        <taxon>Pseudomonadati</taxon>
        <taxon>Verrucomicrobiota</taxon>
        <taxon>Verrucomicrobiia</taxon>
        <taxon>Verrucomicrobiales</taxon>
        <taxon>Verrucomicrobiaceae</taxon>
        <taxon>Roseimicrobium</taxon>
    </lineage>
</organism>
<keyword evidence="12" id="KW-0812">Transmembrane</keyword>
<evidence type="ECO:0000256" key="11">
    <source>
        <dbReference type="PIRSR" id="PIRSR006268-2"/>
    </source>
</evidence>
<gene>
    <name evidence="13" type="ORF">DES53_11839</name>
</gene>
<keyword evidence="6 10" id="KW-0274">FAD</keyword>
<proteinExistence type="inferred from homology"/>
<keyword evidence="4 10" id="KW-0808">Transferase</keyword>
<dbReference type="Proteomes" id="UP000253426">
    <property type="component" value="Unassembled WGS sequence"/>
</dbReference>
<feature type="binding site" evidence="11">
    <location>
        <position position="179"/>
    </location>
    <ligand>
        <name>Mg(2+)</name>
        <dbReference type="ChEBI" id="CHEBI:18420"/>
    </ligand>
</feature>
<keyword evidence="7 10" id="KW-0460">Magnesium</keyword>
<keyword evidence="5 10" id="KW-0479">Metal-binding</keyword>
<comment type="catalytic activity">
    <reaction evidence="9 10">
        <text>L-threonyl-[protein] + FAD = FMN-L-threonyl-[protein] + AMP + H(+)</text>
        <dbReference type="Rhea" id="RHEA:36847"/>
        <dbReference type="Rhea" id="RHEA-COMP:11060"/>
        <dbReference type="Rhea" id="RHEA-COMP:11061"/>
        <dbReference type="ChEBI" id="CHEBI:15378"/>
        <dbReference type="ChEBI" id="CHEBI:30013"/>
        <dbReference type="ChEBI" id="CHEBI:57692"/>
        <dbReference type="ChEBI" id="CHEBI:74257"/>
        <dbReference type="ChEBI" id="CHEBI:456215"/>
        <dbReference type="EC" id="2.7.1.180"/>
    </reaction>
</comment>
<dbReference type="GO" id="GO:0046872">
    <property type="term" value="F:metal ion binding"/>
    <property type="evidence" value="ECO:0007669"/>
    <property type="project" value="UniProtKB-UniRule"/>
</dbReference>
<keyword evidence="13" id="KW-0449">Lipoprotein</keyword>
<feature type="transmembrane region" description="Helical" evidence="12">
    <location>
        <begin position="7"/>
        <end position="24"/>
    </location>
</feature>
<evidence type="ECO:0000256" key="8">
    <source>
        <dbReference type="ARBA" id="ARBA00031306"/>
    </source>
</evidence>
<dbReference type="EC" id="2.7.1.180" evidence="1 10"/>
<name>A0A366H2G1_9BACT</name>
<evidence type="ECO:0000313" key="14">
    <source>
        <dbReference type="Proteomes" id="UP000253426"/>
    </source>
</evidence>
<dbReference type="InterPro" id="IPR024932">
    <property type="entry name" value="ApbE"/>
</dbReference>
<evidence type="ECO:0000256" key="9">
    <source>
        <dbReference type="ARBA" id="ARBA00048540"/>
    </source>
</evidence>
<evidence type="ECO:0000256" key="3">
    <source>
        <dbReference type="ARBA" id="ARBA00022630"/>
    </source>
</evidence>
<keyword evidence="3 10" id="KW-0285">Flavoprotein</keyword>
<accession>A0A366H2G1</accession>
<comment type="caution">
    <text evidence="13">The sequence shown here is derived from an EMBL/GenBank/DDBJ whole genome shotgun (WGS) entry which is preliminary data.</text>
</comment>
<dbReference type="SUPFAM" id="SSF143631">
    <property type="entry name" value="ApbE-like"/>
    <property type="match status" value="1"/>
</dbReference>
<keyword evidence="12" id="KW-0472">Membrane</keyword>
<evidence type="ECO:0000313" key="13">
    <source>
        <dbReference type="EMBL" id="RBP36090.1"/>
    </source>
</evidence>
<dbReference type="EMBL" id="QNRR01000018">
    <property type="protein sequence ID" value="RBP36090.1"/>
    <property type="molecule type" value="Genomic_DNA"/>
</dbReference>
<comment type="cofactor">
    <cofactor evidence="11">
        <name>Mg(2+)</name>
        <dbReference type="ChEBI" id="CHEBI:18420"/>
    </cofactor>
    <cofactor evidence="11">
        <name>Mn(2+)</name>
        <dbReference type="ChEBI" id="CHEBI:29035"/>
    </cofactor>
    <text evidence="11">Magnesium. Can also use manganese.</text>
</comment>
<dbReference type="InterPro" id="IPR003374">
    <property type="entry name" value="ApbE-like_sf"/>
</dbReference>
<dbReference type="PANTHER" id="PTHR30040:SF2">
    <property type="entry name" value="FAD:PROTEIN FMN TRANSFERASE"/>
    <property type="match status" value="1"/>
</dbReference>
<feature type="binding site" evidence="11">
    <location>
        <position position="293"/>
    </location>
    <ligand>
        <name>Mg(2+)</name>
        <dbReference type="ChEBI" id="CHEBI:18420"/>
    </ligand>
</feature>
<dbReference type="RefSeq" id="WP_113962040.1">
    <property type="nucleotide sequence ID" value="NZ_QNRR01000018.1"/>
</dbReference>
<keyword evidence="12" id="KW-1133">Transmembrane helix</keyword>
<keyword evidence="14" id="KW-1185">Reference proteome</keyword>
<dbReference type="PIRSF" id="PIRSF006268">
    <property type="entry name" value="ApbE"/>
    <property type="match status" value="1"/>
</dbReference>
<evidence type="ECO:0000256" key="6">
    <source>
        <dbReference type="ARBA" id="ARBA00022827"/>
    </source>
</evidence>
<evidence type="ECO:0000256" key="7">
    <source>
        <dbReference type="ARBA" id="ARBA00022842"/>
    </source>
</evidence>
<dbReference type="PANTHER" id="PTHR30040">
    <property type="entry name" value="THIAMINE BIOSYNTHESIS LIPOPROTEIN APBE"/>
    <property type="match status" value="1"/>
</dbReference>
<dbReference type="AlphaFoldDB" id="A0A366H2G1"/>
<evidence type="ECO:0000256" key="10">
    <source>
        <dbReference type="PIRNR" id="PIRNR006268"/>
    </source>
</evidence>
<sequence>MLRGRKLLKLLIMTATMTVVLFLIPDCPRNNRLPQASGPTMGTSWHLTLAEGNTETASKMVQSRLDTLEALFTNWRENSAVSRFNASRSTDWQAVPRELAEVMIFAQRLSKETHGAFDVTASPLIELWGFGVKKSTHAIPADDAIAAARARVGWQKVEVQLDPPMLRKAQADVEINVSGLVEGYAVDDLVKRLHDTGHPNFLLDVGGELYASGMKPDGSPWQVGVQQPDADKGVVTGAVPLQDKALSTSGTYQQFFEIDGKRYPHVLDARTGRPVTHSLVSVSVISNSCFEADSWTTTLLILGLKEGKETAARLGIDALFIEQAGAHPR</sequence>